<reference evidence="4 5" key="1">
    <citation type="submission" date="2021-08" db="EMBL/GenBank/DDBJ databases">
        <authorList>
            <person name="Zhang D."/>
            <person name="Zhang A."/>
            <person name="Wang L."/>
        </authorList>
    </citation>
    <scope>NUCLEOTIDE SEQUENCE [LARGE SCALE GENOMIC DNA]</scope>
    <source>
        <strain evidence="4 5">WL0086</strain>
    </source>
</reference>
<comment type="similarity">
    <text evidence="1">Belongs to the short-chain dehydrogenases/reductases (SDR) family.</text>
</comment>
<reference evidence="4 5" key="2">
    <citation type="submission" date="2023-12" db="EMBL/GenBank/DDBJ databases">
        <title>Description of an unclassified Opitutus bacterium of Verrucomicrobiota.</title>
        <authorList>
            <person name="Zhang D.-F."/>
        </authorList>
    </citation>
    <scope>NUCLEOTIDE SEQUENCE [LARGE SCALE GENOMIC DNA]</scope>
    <source>
        <strain evidence="4 5">WL0086</strain>
    </source>
</reference>
<protein>
    <submittedName>
        <fullName evidence="4">SDR family NAD(P)-dependent oxidoreductase</fullName>
    </submittedName>
</protein>
<dbReference type="SMART" id="SM00822">
    <property type="entry name" value="PKS_KR"/>
    <property type="match status" value="1"/>
</dbReference>
<dbReference type="EMBL" id="CP139781">
    <property type="protein sequence ID" value="WRQ86763.1"/>
    <property type="molecule type" value="Genomic_DNA"/>
</dbReference>
<keyword evidence="2" id="KW-0560">Oxidoreductase</keyword>
<dbReference type="SUPFAM" id="SSF51735">
    <property type="entry name" value="NAD(P)-binding Rossmann-fold domains"/>
    <property type="match status" value="1"/>
</dbReference>
<evidence type="ECO:0000259" key="3">
    <source>
        <dbReference type="SMART" id="SM00822"/>
    </source>
</evidence>
<evidence type="ECO:0000256" key="2">
    <source>
        <dbReference type="ARBA" id="ARBA00023002"/>
    </source>
</evidence>
<dbReference type="PANTHER" id="PTHR24321:SF15">
    <property type="entry name" value="OXIDOREDUCTASE UCPA"/>
    <property type="match status" value="1"/>
</dbReference>
<dbReference type="Gene3D" id="3.40.50.720">
    <property type="entry name" value="NAD(P)-binding Rossmann-like Domain"/>
    <property type="match status" value="1"/>
</dbReference>
<keyword evidence="5" id="KW-1185">Reference proteome</keyword>
<dbReference type="InterPro" id="IPR057326">
    <property type="entry name" value="KR_dom"/>
</dbReference>
<dbReference type="Pfam" id="PF13561">
    <property type="entry name" value="adh_short_C2"/>
    <property type="match status" value="1"/>
</dbReference>
<dbReference type="RefSeq" id="WP_221030599.1">
    <property type="nucleotide sequence ID" value="NZ_CP139781.1"/>
</dbReference>
<accession>A0ABZ1C5W7</accession>
<dbReference type="PANTHER" id="PTHR24321">
    <property type="entry name" value="DEHYDROGENASES, SHORT CHAIN"/>
    <property type="match status" value="1"/>
</dbReference>
<proteinExistence type="inferred from homology"/>
<dbReference type="NCBIfam" id="NF004203">
    <property type="entry name" value="PRK05653.2-4"/>
    <property type="match status" value="1"/>
</dbReference>
<dbReference type="InterPro" id="IPR036291">
    <property type="entry name" value="NAD(P)-bd_dom_sf"/>
</dbReference>
<evidence type="ECO:0000313" key="4">
    <source>
        <dbReference type="EMBL" id="WRQ86763.1"/>
    </source>
</evidence>
<gene>
    <name evidence="4" type="ORF">K1X11_018275</name>
</gene>
<evidence type="ECO:0000256" key="1">
    <source>
        <dbReference type="ARBA" id="ARBA00006484"/>
    </source>
</evidence>
<dbReference type="PRINTS" id="PR00081">
    <property type="entry name" value="GDHRDH"/>
</dbReference>
<dbReference type="InterPro" id="IPR002347">
    <property type="entry name" value="SDR_fam"/>
</dbReference>
<evidence type="ECO:0000313" key="5">
    <source>
        <dbReference type="Proteomes" id="UP000738431"/>
    </source>
</evidence>
<sequence length="270" mass="28242">MKIPSDSPLQHVALVTGAGSGLGRATAKLLAHAGANVGLLGRTEEELEEVAEEINGSAETVGEAMVLTADVTDMASLRDAVAALESRWGRLDIVFANAGINGVWNGIDALEEDDFAKTIDINLTGTFRTLKAAVPLIRRGGRGGSIIITASVNGTRMFSNTGATAYASSKAGQVAMARMLAVELARDGIRVNTICPGAIHSEIDDNTERHDPTRMRLPVEFPDGKIPLTGEEPGTAGQVAEAVWFLASDASSHTTGTELFIDGAQSLFQG</sequence>
<dbReference type="Proteomes" id="UP000738431">
    <property type="component" value="Chromosome"/>
</dbReference>
<organism evidence="4 5">
    <name type="scientific">Actomonas aquatica</name>
    <dbReference type="NCBI Taxonomy" id="2866162"/>
    <lineage>
        <taxon>Bacteria</taxon>
        <taxon>Pseudomonadati</taxon>
        <taxon>Verrucomicrobiota</taxon>
        <taxon>Opitutia</taxon>
        <taxon>Opitutales</taxon>
        <taxon>Opitutaceae</taxon>
        <taxon>Actomonas</taxon>
    </lineage>
</organism>
<name>A0ABZ1C5W7_9BACT</name>
<feature type="domain" description="Ketoreductase" evidence="3">
    <location>
        <begin position="11"/>
        <end position="206"/>
    </location>
</feature>
<dbReference type="CDD" id="cd05233">
    <property type="entry name" value="SDR_c"/>
    <property type="match status" value="1"/>
</dbReference>
<dbReference type="PRINTS" id="PR00080">
    <property type="entry name" value="SDRFAMILY"/>
</dbReference>